<dbReference type="InterPro" id="IPR015943">
    <property type="entry name" value="WD40/YVTN_repeat-like_dom_sf"/>
</dbReference>
<feature type="region of interest" description="Disordered" evidence="4">
    <location>
        <begin position="772"/>
        <end position="840"/>
    </location>
</feature>
<dbReference type="InterPro" id="IPR001810">
    <property type="entry name" value="F-box_dom"/>
</dbReference>
<dbReference type="PROSITE" id="PS50082">
    <property type="entry name" value="WD_REPEATS_2"/>
    <property type="match status" value="1"/>
</dbReference>
<dbReference type="SUPFAM" id="SSF50978">
    <property type="entry name" value="WD40 repeat-like"/>
    <property type="match status" value="1"/>
</dbReference>
<accession>G4TQ02</accession>
<dbReference type="Proteomes" id="UP000007148">
    <property type="component" value="Unassembled WGS sequence"/>
</dbReference>
<keyword evidence="1 3" id="KW-0853">WD repeat</keyword>
<feature type="compositionally biased region" description="Low complexity" evidence="4">
    <location>
        <begin position="802"/>
        <end position="817"/>
    </location>
</feature>
<dbReference type="InterPro" id="IPR036047">
    <property type="entry name" value="F-box-like_dom_sf"/>
</dbReference>
<dbReference type="HOGENOM" id="CLU_309744_0_0_1"/>
<dbReference type="FunCoup" id="G4TQ02">
    <property type="interactions" value="120"/>
</dbReference>
<evidence type="ECO:0000313" key="7">
    <source>
        <dbReference type="Proteomes" id="UP000007148"/>
    </source>
</evidence>
<gene>
    <name evidence="6" type="ORF">PIIN_07349</name>
</gene>
<dbReference type="STRING" id="1109443.G4TQ02"/>
<organism evidence="6 7">
    <name type="scientific">Serendipita indica (strain DSM 11827)</name>
    <name type="common">Root endophyte fungus</name>
    <name type="synonym">Piriformospora indica</name>
    <dbReference type="NCBI Taxonomy" id="1109443"/>
    <lineage>
        <taxon>Eukaryota</taxon>
        <taxon>Fungi</taxon>
        <taxon>Dikarya</taxon>
        <taxon>Basidiomycota</taxon>
        <taxon>Agaricomycotina</taxon>
        <taxon>Agaricomycetes</taxon>
        <taxon>Sebacinales</taxon>
        <taxon>Serendipitaceae</taxon>
        <taxon>Serendipita</taxon>
    </lineage>
</organism>
<dbReference type="InterPro" id="IPR036322">
    <property type="entry name" value="WD40_repeat_dom_sf"/>
</dbReference>
<protein>
    <recommendedName>
        <fullName evidence="5">F-box domain-containing protein</fullName>
    </recommendedName>
</protein>
<dbReference type="Gene3D" id="2.130.10.10">
    <property type="entry name" value="YVTN repeat-like/Quinoprotein amine dehydrogenase"/>
    <property type="match status" value="2"/>
</dbReference>
<feature type="region of interest" description="Disordered" evidence="4">
    <location>
        <begin position="647"/>
        <end position="667"/>
    </location>
</feature>
<evidence type="ECO:0000313" key="6">
    <source>
        <dbReference type="EMBL" id="CCA73395.1"/>
    </source>
</evidence>
<dbReference type="InterPro" id="IPR019775">
    <property type="entry name" value="WD40_repeat_CS"/>
</dbReference>
<feature type="region of interest" description="Disordered" evidence="4">
    <location>
        <begin position="713"/>
        <end position="746"/>
    </location>
</feature>
<dbReference type="AlphaFoldDB" id="G4TQ02"/>
<dbReference type="SUPFAM" id="SSF81383">
    <property type="entry name" value="F-box domain"/>
    <property type="match status" value="1"/>
</dbReference>
<feature type="domain" description="F-box" evidence="5">
    <location>
        <begin position="40"/>
        <end position="86"/>
    </location>
</feature>
<reference evidence="6 7" key="1">
    <citation type="journal article" date="2011" name="PLoS Pathog.">
        <title>Endophytic Life Strategies Decoded by Genome and Transcriptome Analyses of the Mutualistic Root Symbiont Piriformospora indica.</title>
        <authorList>
            <person name="Zuccaro A."/>
            <person name="Lahrmann U."/>
            <person name="Guldener U."/>
            <person name="Langen G."/>
            <person name="Pfiffi S."/>
            <person name="Biedenkopf D."/>
            <person name="Wong P."/>
            <person name="Samans B."/>
            <person name="Grimm C."/>
            <person name="Basiewicz M."/>
            <person name="Murat C."/>
            <person name="Martin F."/>
            <person name="Kogel K.H."/>
        </authorList>
    </citation>
    <scope>NUCLEOTIDE SEQUENCE [LARGE SCALE GENOMIC DNA]</scope>
    <source>
        <strain evidence="6 7">DSM 11827</strain>
    </source>
</reference>
<feature type="region of interest" description="Disordered" evidence="4">
    <location>
        <begin position="1"/>
        <end position="23"/>
    </location>
</feature>
<dbReference type="eggNOG" id="KOG0274">
    <property type="taxonomic scope" value="Eukaryota"/>
</dbReference>
<feature type="compositionally biased region" description="Polar residues" evidence="4">
    <location>
        <begin position="723"/>
        <end position="736"/>
    </location>
</feature>
<evidence type="ECO:0000256" key="4">
    <source>
        <dbReference type="SAM" id="MobiDB-lite"/>
    </source>
</evidence>
<dbReference type="Gene3D" id="1.20.1280.50">
    <property type="match status" value="1"/>
</dbReference>
<dbReference type="InterPro" id="IPR001680">
    <property type="entry name" value="WD40_rpt"/>
</dbReference>
<dbReference type="PROSITE" id="PS50181">
    <property type="entry name" value="FBOX"/>
    <property type="match status" value="1"/>
</dbReference>
<feature type="compositionally biased region" description="Low complexity" evidence="4">
    <location>
        <begin position="772"/>
        <end position="786"/>
    </location>
</feature>
<sequence length="951" mass="102952">MQTSPNRLSPKKSSTKSALAKSRHLSAQHVPACSNTTHQRSILHRFPYESLFHITSYLDPRSLSALGAVDRFLREYASEDVVWKLALYANVLGIQPEREQDSPRAFLLRRLETTWKGEYITRYSALIKWSKSTTTFTAHNPLMIPVPNIHLLSDGESLFSAPDDFRWVLRTLPATGKLVKGHFQPTLSHQAHPPPDWSPPATGAFASDGGMIKVAWASQTGGVLVKTAPKAMAPKAHRTATSVASTLEDNHLGFIHHLAWGSSKTGCEALISAGGDGRVKIWNAETCQALWTSEFAPDGAPFVLAALDVPSRAAVALTEKGAVVAWTGLPVFSTMTDSEVKTITASLPSEEVPRRYYKASSTLLFDSSSPTPRAIVHAYEDRYASLFSFDFPNETVDIYTTEGPLGAITALHLDIGNPSDKSVLFVGDALSHVYLYNLDQQPYQAVLKPNLDFAAAQVGSITSITSNHTVLVTGTNLGVITVWDAITLDQIRLIMATDLVKAGAGVLTIVLQAEKLVASVGRSVVHWKTGMNTTRAGKHYKTNKVMAPKEKGRLVDKYYRSIQESQAELEWESRLPPKSTPAYSEHEQKLALAALGIDEYGAVEYALMISHEEALRADAGRQAVDETPEELNTDAYVHRTTMDTLHMDATGTEPTNSIDGTGTPRRRDATLVGPDAHEYVTLNETVDRYSSPPLALFSSTPSVESGRTENMPYERADYMPSSPWKTTSLSKASPPSSIGKVQVSPPYRPEAMQVGELGSSPIHLELDSWSKSGNTSCGGASASTSSVQSDRGEEEFPSIAASTTSSTSTLSRKSSPSFTPPPGATLRHPSGKKTIKPGGEIEVAKGGAGDAKDLKVFPKENVNLVAVAQPQTKWSAIVKSGSSSTASPSAAVNAWTTRDHRTVANGSNLKQSNNDLGRTINRPRQGYMSDEDAQLQFVLELSLAEAISRQT</sequence>
<evidence type="ECO:0000256" key="1">
    <source>
        <dbReference type="ARBA" id="ARBA00022574"/>
    </source>
</evidence>
<feature type="repeat" description="WD" evidence="3">
    <location>
        <begin position="248"/>
        <end position="292"/>
    </location>
</feature>
<keyword evidence="7" id="KW-1185">Reference proteome</keyword>
<name>G4TQ02_SERID</name>
<dbReference type="PROSITE" id="PS00678">
    <property type="entry name" value="WD_REPEATS_1"/>
    <property type="match status" value="1"/>
</dbReference>
<evidence type="ECO:0000256" key="2">
    <source>
        <dbReference type="ARBA" id="ARBA00022737"/>
    </source>
</evidence>
<evidence type="ECO:0000256" key="3">
    <source>
        <dbReference type="PROSITE-ProRule" id="PRU00221"/>
    </source>
</evidence>
<evidence type="ECO:0000259" key="5">
    <source>
        <dbReference type="PROSITE" id="PS50181"/>
    </source>
</evidence>
<dbReference type="EMBL" id="CAFZ01000222">
    <property type="protein sequence ID" value="CCA73395.1"/>
    <property type="molecule type" value="Genomic_DNA"/>
</dbReference>
<dbReference type="OrthoDB" id="429520at2759"/>
<dbReference type="InParanoid" id="G4TQ02"/>
<keyword evidence="2" id="KW-0677">Repeat</keyword>
<comment type="caution">
    <text evidence="6">The sequence shown here is derived from an EMBL/GenBank/DDBJ whole genome shotgun (WGS) entry which is preliminary data.</text>
</comment>
<proteinExistence type="predicted"/>